<evidence type="ECO:0000256" key="8">
    <source>
        <dbReference type="ARBA" id="ARBA00074993"/>
    </source>
</evidence>
<evidence type="ECO:0000256" key="5">
    <source>
        <dbReference type="ARBA" id="ARBA00023026"/>
    </source>
</evidence>
<protein>
    <recommendedName>
        <fullName evidence="6">Short-chain dehydrogenase/reductase ABA4</fullName>
    </recommendedName>
    <alternativeName>
        <fullName evidence="8">Abscisic acid biosynthesis cluster protein 4</fullName>
    </alternativeName>
    <alternativeName>
        <fullName evidence="7">Short-chain dehydrogenase/reductase aba4</fullName>
    </alternativeName>
</protein>
<dbReference type="Proteomes" id="UP000019487">
    <property type="component" value="Unassembled WGS sequence"/>
</dbReference>
<dbReference type="EMBL" id="AYSA01000370">
    <property type="protein sequence ID" value="ESZ92645.1"/>
    <property type="molecule type" value="Genomic_DNA"/>
</dbReference>
<comment type="similarity">
    <text evidence="2">Belongs to the short-chain dehydrogenases/reductases (SDR) family.</text>
</comment>
<dbReference type="Gene3D" id="3.40.50.720">
    <property type="entry name" value="NAD(P)-binding Rossmann-like Domain"/>
    <property type="match status" value="1"/>
</dbReference>
<proteinExistence type="inferred from homology"/>
<dbReference type="InterPro" id="IPR002347">
    <property type="entry name" value="SDR_fam"/>
</dbReference>
<dbReference type="CDD" id="cd05233">
    <property type="entry name" value="SDR_c"/>
    <property type="match status" value="1"/>
</dbReference>
<comment type="caution">
    <text evidence="9">The sequence shown here is derived from an EMBL/GenBank/DDBJ whole genome shotgun (WGS) entry which is preliminary data.</text>
</comment>
<evidence type="ECO:0000256" key="7">
    <source>
        <dbReference type="ARBA" id="ARBA00069153"/>
    </source>
</evidence>
<dbReference type="SUPFAM" id="SSF51735">
    <property type="entry name" value="NAD(P)-binding Rossmann-fold domains"/>
    <property type="match status" value="1"/>
</dbReference>
<dbReference type="Pfam" id="PF13561">
    <property type="entry name" value="adh_short_C2"/>
    <property type="match status" value="1"/>
</dbReference>
<evidence type="ECO:0000313" key="9">
    <source>
        <dbReference type="EMBL" id="ESZ92645.1"/>
    </source>
</evidence>
<accession>W9CDK1</accession>
<gene>
    <name evidence="9" type="ORF">SBOR_6979</name>
</gene>
<dbReference type="GO" id="GO:0048038">
    <property type="term" value="F:quinone binding"/>
    <property type="evidence" value="ECO:0007669"/>
    <property type="project" value="TreeGrafter"/>
</dbReference>
<dbReference type="PANTHER" id="PTHR42760:SF83">
    <property type="entry name" value="(3R)-3-HYDROXYACYL-COA DEHYDROGENASE"/>
    <property type="match status" value="1"/>
</dbReference>
<dbReference type="GO" id="GO:0009688">
    <property type="term" value="P:abscisic acid biosynthetic process"/>
    <property type="evidence" value="ECO:0007669"/>
    <property type="project" value="UniProtKB-ARBA"/>
</dbReference>
<organism evidence="9 10">
    <name type="scientific">Sclerotinia borealis (strain F-4128)</name>
    <dbReference type="NCBI Taxonomy" id="1432307"/>
    <lineage>
        <taxon>Eukaryota</taxon>
        <taxon>Fungi</taxon>
        <taxon>Dikarya</taxon>
        <taxon>Ascomycota</taxon>
        <taxon>Pezizomycotina</taxon>
        <taxon>Leotiomycetes</taxon>
        <taxon>Helotiales</taxon>
        <taxon>Sclerotiniaceae</taxon>
        <taxon>Sclerotinia</taxon>
    </lineage>
</organism>
<dbReference type="STRING" id="1432307.W9CDK1"/>
<dbReference type="GO" id="GO:0006633">
    <property type="term" value="P:fatty acid biosynthetic process"/>
    <property type="evidence" value="ECO:0007669"/>
    <property type="project" value="TreeGrafter"/>
</dbReference>
<dbReference type="PANTHER" id="PTHR42760">
    <property type="entry name" value="SHORT-CHAIN DEHYDROGENASES/REDUCTASES FAMILY MEMBER"/>
    <property type="match status" value="1"/>
</dbReference>
<dbReference type="PRINTS" id="PR00080">
    <property type="entry name" value="SDRFAMILY"/>
</dbReference>
<dbReference type="AlphaFoldDB" id="W9CDK1"/>
<dbReference type="OrthoDB" id="1669814at2759"/>
<dbReference type="InterPro" id="IPR036291">
    <property type="entry name" value="NAD(P)-bd_dom_sf"/>
</dbReference>
<name>W9CDK1_SCLBF</name>
<reference evidence="9 10" key="1">
    <citation type="journal article" date="2014" name="Genome Announc.">
        <title>Draft genome sequence of Sclerotinia borealis, a psychrophilic plant pathogenic fungus.</title>
        <authorList>
            <person name="Mardanov A.V."/>
            <person name="Beletsky A.V."/>
            <person name="Kadnikov V.V."/>
            <person name="Ignatov A.N."/>
            <person name="Ravin N.V."/>
        </authorList>
    </citation>
    <scope>NUCLEOTIDE SEQUENCE [LARGE SCALE GENOMIC DNA]</scope>
    <source>
        <strain evidence="10">F-4157</strain>
    </source>
</reference>
<keyword evidence="10" id="KW-1185">Reference proteome</keyword>
<evidence type="ECO:0000256" key="2">
    <source>
        <dbReference type="ARBA" id="ARBA00006484"/>
    </source>
</evidence>
<evidence type="ECO:0000313" key="10">
    <source>
        <dbReference type="Proteomes" id="UP000019487"/>
    </source>
</evidence>
<evidence type="ECO:0000256" key="4">
    <source>
        <dbReference type="ARBA" id="ARBA00023002"/>
    </source>
</evidence>
<evidence type="ECO:0000256" key="3">
    <source>
        <dbReference type="ARBA" id="ARBA00022857"/>
    </source>
</evidence>
<evidence type="ECO:0000256" key="1">
    <source>
        <dbReference type="ARBA" id="ARBA00004972"/>
    </source>
</evidence>
<sequence length="248" mass="26447">MAPSFTDKTILITGAGSGIGRATAIKLASLGVILLLSDINLKSAIETHTFCMFHAHHNTAAVDVSNSEECNSYIQEMISKGYTINHVFNCAGINPTAMPITEITDEYWDKLINTNLKGTFNITRAITPHLSSGSSIVNVSSVCGIVPVSHYSVYCATKYAVIGFSKCMALELGPRGIRTNVVAPGYINTPTNASVVEGEEAVRRMEGTVAMGRLGLPEEVADVVGFLMSDEARYVNGSVVEVNGGMNH</sequence>
<evidence type="ECO:0000256" key="6">
    <source>
        <dbReference type="ARBA" id="ARBA00068707"/>
    </source>
</evidence>
<keyword evidence="5" id="KW-0843">Virulence</keyword>
<dbReference type="InterPro" id="IPR020904">
    <property type="entry name" value="Sc_DH/Rdtase_CS"/>
</dbReference>
<dbReference type="GO" id="GO:0016616">
    <property type="term" value="F:oxidoreductase activity, acting on the CH-OH group of donors, NAD or NADP as acceptor"/>
    <property type="evidence" value="ECO:0007669"/>
    <property type="project" value="TreeGrafter"/>
</dbReference>
<keyword evidence="3" id="KW-0521">NADP</keyword>
<dbReference type="HOGENOM" id="CLU_010194_1_0_1"/>
<dbReference type="PRINTS" id="PR00081">
    <property type="entry name" value="GDHRDH"/>
</dbReference>
<comment type="pathway">
    <text evidence="1">Hormone biosynthesis.</text>
</comment>
<dbReference type="FunFam" id="3.40.50.720:FF:000084">
    <property type="entry name" value="Short-chain dehydrogenase reductase"/>
    <property type="match status" value="1"/>
</dbReference>
<dbReference type="PROSITE" id="PS00061">
    <property type="entry name" value="ADH_SHORT"/>
    <property type="match status" value="1"/>
</dbReference>
<keyword evidence="4" id="KW-0560">Oxidoreductase</keyword>